<feature type="transmembrane region" description="Helical" evidence="1">
    <location>
        <begin position="35"/>
        <end position="56"/>
    </location>
</feature>
<feature type="transmembrane region" description="Helical" evidence="1">
    <location>
        <begin position="62"/>
        <end position="85"/>
    </location>
</feature>
<keyword evidence="1" id="KW-0472">Membrane</keyword>
<sequence>MMKLSYDFNSYKPPVLDEKKLMEIVYARQLAKRTLILTIASLISNICLVMLAFIIAPYSLAAGMACLVLLGASLAGSGIIAAVFAKRYPINLRSILEA</sequence>
<keyword evidence="1" id="KW-0812">Transmembrane</keyword>
<accession>A0ABS4G108</accession>
<protein>
    <submittedName>
        <fullName evidence="2">Uncharacterized membrane-anchored protein YitT (DUF2179 family)</fullName>
    </submittedName>
</protein>
<name>A0ABS4G108_9CLOT</name>
<evidence type="ECO:0000313" key="2">
    <source>
        <dbReference type="EMBL" id="MBP1918234.1"/>
    </source>
</evidence>
<reference evidence="2 3" key="1">
    <citation type="submission" date="2021-03" db="EMBL/GenBank/DDBJ databases">
        <title>Genomic Encyclopedia of Type Strains, Phase IV (KMG-IV): sequencing the most valuable type-strain genomes for metagenomic binning, comparative biology and taxonomic classification.</title>
        <authorList>
            <person name="Goeker M."/>
        </authorList>
    </citation>
    <scope>NUCLEOTIDE SEQUENCE [LARGE SCALE GENOMIC DNA]</scope>
    <source>
        <strain evidence="2 3">DSM 6139</strain>
    </source>
</reference>
<keyword evidence="3" id="KW-1185">Reference proteome</keyword>
<dbReference type="EMBL" id="JAGGKC010000004">
    <property type="protein sequence ID" value="MBP1918234.1"/>
    <property type="molecule type" value="Genomic_DNA"/>
</dbReference>
<dbReference type="Proteomes" id="UP001519271">
    <property type="component" value="Unassembled WGS sequence"/>
</dbReference>
<comment type="caution">
    <text evidence="2">The sequence shown here is derived from an EMBL/GenBank/DDBJ whole genome shotgun (WGS) entry which is preliminary data.</text>
</comment>
<gene>
    <name evidence="2" type="ORF">J2Z34_000706</name>
</gene>
<evidence type="ECO:0000256" key="1">
    <source>
        <dbReference type="SAM" id="Phobius"/>
    </source>
</evidence>
<keyword evidence="1" id="KW-1133">Transmembrane helix</keyword>
<dbReference type="RefSeq" id="WP_209458476.1">
    <property type="nucleotide sequence ID" value="NZ_JAGGKC010000004.1"/>
</dbReference>
<evidence type="ECO:0000313" key="3">
    <source>
        <dbReference type="Proteomes" id="UP001519271"/>
    </source>
</evidence>
<proteinExistence type="predicted"/>
<organism evidence="2 3">
    <name type="scientific">Youngiibacter multivorans</name>
    <dbReference type="NCBI Taxonomy" id="937251"/>
    <lineage>
        <taxon>Bacteria</taxon>
        <taxon>Bacillati</taxon>
        <taxon>Bacillota</taxon>
        <taxon>Clostridia</taxon>
        <taxon>Eubacteriales</taxon>
        <taxon>Clostridiaceae</taxon>
        <taxon>Youngiibacter</taxon>
    </lineage>
</organism>